<dbReference type="EMBL" id="CAXHTB010000004">
    <property type="protein sequence ID" value="CAL0305124.1"/>
    <property type="molecule type" value="Genomic_DNA"/>
</dbReference>
<accession>A0AAV1W6W3</accession>
<evidence type="ECO:0008006" key="3">
    <source>
        <dbReference type="Google" id="ProtNLM"/>
    </source>
</evidence>
<protein>
    <recommendedName>
        <fullName evidence="3">Reverse transcriptase domain-containing protein</fullName>
    </recommendedName>
</protein>
<dbReference type="Proteomes" id="UP001497480">
    <property type="component" value="Unassembled WGS sequence"/>
</dbReference>
<name>A0AAV1W6W3_LUPLU</name>
<proteinExistence type="predicted"/>
<evidence type="ECO:0000313" key="1">
    <source>
        <dbReference type="EMBL" id="CAL0305124.1"/>
    </source>
</evidence>
<evidence type="ECO:0000313" key="2">
    <source>
        <dbReference type="Proteomes" id="UP001497480"/>
    </source>
</evidence>
<gene>
    <name evidence="1" type="ORF">LLUT_LOCUS6184</name>
</gene>
<reference evidence="1 2" key="1">
    <citation type="submission" date="2024-03" db="EMBL/GenBank/DDBJ databases">
        <authorList>
            <person name="Martinez-Hernandez J."/>
        </authorList>
    </citation>
    <scope>NUCLEOTIDE SEQUENCE [LARGE SCALE GENOMIC DNA]</scope>
</reference>
<comment type="caution">
    <text evidence="1">The sequence shown here is derived from an EMBL/GenBank/DDBJ whole genome shotgun (WGS) entry which is preliminary data.</text>
</comment>
<dbReference type="PANTHER" id="PTHR33116">
    <property type="entry name" value="REVERSE TRANSCRIPTASE ZINC-BINDING DOMAIN-CONTAINING PROTEIN-RELATED-RELATED"/>
    <property type="match status" value="1"/>
</dbReference>
<dbReference type="AlphaFoldDB" id="A0AAV1W6W3"/>
<keyword evidence="2" id="KW-1185">Reference proteome</keyword>
<organism evidence="1 2">
    <name type="scientific">Lupinus luteus</name>
    <name type="common">European yellow lupine</name>
    <dbReference type="NCBI Taxonomy" id="3873"/>
    <lineage>
        <taxon>Eukaryota</taxon>
        <taxon>Viridiplantae</taxon>
        <taxon>Streptophyta</taxon>
        <taxon>Embryophyta</taxon>
        <taxon>Tracheophyta</taxon>
        <taxon>Spermatophyta</taxon>
        <taxon>Magnoliopsida</taxon>
        <taxon>eudicotyledons</taxon>
        <taxon>Gunneridae</taxon>
        <taxon>Pentapetalae</taxon>
        <taxon>rosids</taxon>
        <taxon>fabids</taxon>
        <taxon>Fabales</taxon>
        <taxon>Fabaceae</taxon>
        <taxon>Papilionoideae</taxon>
        <taxon>50 kb inversion clade</taxon>
        <taxon>genistoids sensu lato</taxon>
        <taxon>core genistoids</taxon>
        <taxon>Genisteae</taxon>
        <taxon>Lupinus</taxon>
    </lineage>
</organism>
<sequence length="273" mass="30707">MLQKCGFLTSWRRRISSYLSSVSMPVPVNGSPTDQFSVSIGIRLGDPMAPFLFLLVAEGFSQIGLFEGYRLGRSQVEVSILQYAYDTVLVCKPTTENLWCLKSIVHCFELVSRLKMNAMKSAFFGVKVDLKFIYVSSNFLSYSIGCLPFKYLGIPVGAFQRKSSTWALVIEAVASISAYWRKTHFFWWSGDSKKCGISKHSYLSSFSIQSSKKGDFESCESSKEILVGWQSGGKGVAWVSWSEVCKPKLLTVLGLKTFRLLTWLCLVNENEDF</sequence>
<dbReference type="PANTHER" id="PTHR33116:SF78">
    <property type="entry name" value="OS12G0587133 PROTEIN"/>
    <property type="match status" value="1"/>
</dbReference>